<dbReference type="STRING" id="56723.ENSLBEP00000022777"/>
<dbReference type="GO" id="GO:0005654">
    <property type="term" value="C:nucleoplasm"/>
    <property type="evidence" value="ECO:0007669"/>
    <property type="project" value="TreeGrafter"/>
</dbReference>
<evidence type="ECO:0000313" key="15">
    <source>
        <dbReference type="Proteomes" id="UP000261660"/>
    </source>
</evidence>
<feature type="domain" description="C2H2-type" evidence="13">
    <location>
        <begin position="386"/>
        <end position="413"/>
    </location>
</feature>
<dbReference type="SUPFAM" id="SSF57667">
    <property type="entry name" value="beta-beta-alpha zinc fingers"/>
    <property type="match status" value="6"/>
</dbReference>
<dbReference type="PANTHER" id="PTHR24399">
    <property type="entry name" value="ZINC FINGER AND BTB DOMAIN-CONTAINING"/>
    <property type="match status" value="1"/>
</dbReference>
<keyword evidence="15" id="KW-1185">Reference proteome</keyword>
<feature type="domain" description="C2H2-type" evidence="13">
    <location>
        <begin position="526"/>
        <end position="553"/>
    </location>
</feature>
<dbReference type="GO" id="GO:0000978">
    <property type="term" value="F:RNA polymerase II cis-regulatory region sequence-specific DNA binding"/>
    <property type="evidence" value="ECO:0007669"/>
    <property type="project" value="TreeGrafter"/>
</dbReference>
<dbReference type="Ensembl" id="ENSLBET00000023963.1">
    <property type="protein sequence ID" value="ENSLBEP00000022777.1"/>
    <property type="gene ID" value="ENSLBEG00000017450.1"/>
</dbReference>
<dbReference type="FunFam" id="3.30.160.60:FF:001119">
    <property type="entry name" value="zinc finger protein 408"/>
    <property type="match status" value="1"/>
</dbReference>
<evidence type="ECO:0000256" key="9">
    <source>
        <dbReference type="ARBA" id="ARBA00023163"/>
    </source>
</evidence>
<protein>
    <submittedName>
        <fullName evidence="14">Zinc finger protein 239-like</fullName>
    </submittedName>
</protein>
<dbReference type="InterPro" id="IPR013087">
    <property type="entry name" value="Znf_C2H2_type"/>
</dbReference>
<evidence type="ECO:0000256" key="6">
    <source>
        <dbReference type="ARBA" id="ARBA00022833"/>
    </source>
</evidence>
<evidence type="ECO:0000256" key="1">
    <source>
        <dbReference type="ARBA" id="ARBA00004123"/>
    </source>
</evidence>
<dbReference type="Proteomes" id="UP000261660">
    <property type="component" value="Unplaced"/>
</dbReference>
<dbReference type="AlphaFoldDB" id="A0A3Q3FSA3"/>
<dbReference type="GO" id="GO:0001227">
    <property type="term" value="F:DNA-binding transcription repressor activity, RNA polymerase II-specific"/>
    <property type="evidence" value="ECO:0007669"/>
    <property type="project" value="TreeGrafter"/>
</dbReference>
<dbReference type="FunFam" id="3.30.160.60:FF:001465">
    <property type="entry name" value="Zinc finger protein 560"/>
    <property type="match status" value="1"/>
</dbReference>
<dbReference type="GO" id="GO:0001817">
    <property type="term" value="P:regulation of cytokine production"/>
    <property type="evidence" value="ECO:0007669"/>
    <property type="project" value="TreeGrafter"/>
</dbReference>
<dbReference type="InterPro" id="IPR036236">
    <property type="entry name" value="Znf_C2H2_sf"/>
</dbReference>
<dbReference type="SMART" id="SM00355">
    <property type="entry name" value="ZnF_C2H2"/>
    <property type="match status" value="10"/>
</dbReference>
<feature type="domain" description="C2H2-type" evidence="13">
    <location>
        <begin position="442"/>
        <end position="469"/>
    </location>
</feature>
<evidence type="ECO:0000256" key="11">
    <source>
        <dbReference type="PROSITE-ProRule" id="PRU00042"/>
    </source>
</evidence>
<keyword evidence="5 11" id="KW-0863">Zinc-finger</keyword>
<evidence type="ECO:0000256" key="7">
    <source>
        <dbReference type="ARBA" id="ARBA00023015"/>
    </source>
</evidence>
<keyword evidence="6" id="KW-0862">Zinc</keyword>
<sequence>MFHTQLLLRRAAGGRYRAVSLSRPRVTLLRLSLALFVPHTAAVATHTHTHTHTPSFSPPLLLPHIFSSRSIMAKSSDLKSFLQSSLNEIFKATVSDILDSVDRTLSEYQGTIRRIESENEGLKQLLFAKESTESANRDAHEQDVTDHVSTSEWNNPSINPGQGLFKVSICSSDKKSFRRKNRAKESISSACLPPQIDNTPERQCVTIAEACVSTSDMVSVKTEPGLEESGAIDLSQPSALLNLTVKPIKSESTEVSCDGVTLMCLCCHLQASTDSDVKVTVVSDSCMQDEELIKTEEEEQNGALQYGDSVSHQELKCASGYFPNPEGASGQAEVANPHENKSPAVADGDVLDVRDKFLRCTSCPKTFSRPNALKVHLRTHTGEKAHTCCYCGKRFGRADLLKSHKRTHTGERPYSCNLCSKTYPHPSQLRIHKRIHTGEKPYSCTHCGKCFNEHNQLKVHLRTHTGERPYSCQECGKTFSNAGNLRIHERIHTGEKPYACSQCGKRFNGLGDLKTHYRIHTGERPYSCKLCNKTFSQTGHLTIHMRMHTGERPYSCGECGKTFTVASSLKLHQRTHTGEKEYSCSYCSKSFSRLGHLKRHELVHTKEKVYLCSECGKTYTDHSALKKHLKLHAAKEQKGLSEEGTSEA</sequence>
<comment type="similarity">
    <text evidence="2">Belongs to the krueppel C2H2-type zinc-finger protein family.</text>
</comment>
<dbReference type="Gene3D" id="3.30.160.60">
    <property type="entry name" value="Classic Zinc Finger"/>
    <property type="match status" value="10"/>
</dbReference>
<feature type="domain" description="C2H2-type" evidence="13">
    <location>
        <begin position="498"/>
        <end position="525"/>
    </location>
</feature>
<organism evidence="14 15">
    <name type="scientific">Labrus bergylta</name>
    <name type="common">ballan wrasse</name>
    <dbReference type="NCBI Taxonomy" id="56723"/>
    <lineage>
        <taxon>Eukaryota</taxon>
        <taxon>Metazoa</taxon>
        <taxon>Chordata</taxon>
        <taxon>Craniata</taxon>
        <taxon>Vertebrata</taxon>
        <taxon>Euteleostomi</taxon>
        <taxon>Actinopterygii</taxon>
        <taxon>Neopterygii</taxon>
        <taxon>Teleostei</taxon>
        <taxon>Neoteleostei</taxon>
        <taxon>Acanthomorphata</taxon>
        <taxon>Eupercaria</taxon>
        <taxon>Labriformes</taxon>
        <taxon>Labridae</taxon>
        <taxon>Labrus</taxon>
    </lineage>
</organism>
<dbReference type="GO" id="GO:0002682">
    <property type="term" value="P:regulation of immune system process"/>
    <property type="evidence" value="ECO:0007669"/>
    <property type="project" value="TreeGrafter"/>
</dbReference>
<dbReference type="GO" id="GO:0008270">
    <property type="term" value="F:zinc ion binding"/>
    <property type="evidence" value="ECO:0007669"/>
    <property type="project" value="UniProtKB-KW"/>
</dbReference>
<keyword evidence="9" id="KW-0804">Transcription</keyword>
<comment type="subcellular location">
    <subcellularLocation>
        <location evidence="1">Nucleus</location>
    </subcellularLocation>
</comment>
<reference evidence="14" key="2">
    <citation type="submission" date="2025-09" db="UniProtKB">
        <authorList>
            <consortium name="Ensembl"/>
        </authorList>
    </citation>
    <scope>IDENTIFICATION</scope>
</reference>
<feature type="coiled-coil region" evidence="12">
    <location>
        <begin position="98"/>
        <end position="125"/>
    </location>
</feature>
<keyword evidence="8" id="KW-0238">DNA-binding</keyword>
<dbReference type="Pfam" id="PF00096">
    <property type="entry name" value="zf-C2H2"/>
    <property type="match status" value="10"/>
</dbReference>
<evidence type="ECO:0000313" key="14">
    <source>
        <dbReference type="Ensembl" id="ENSLBEP00000022777.1"/>
    </source>
</evidence>
<proteinExistence type="inferred from homology"/>
<dbReference type="InParanoid" id="A0A3Q3FSA3"/>
<feature type="domain" description="C2H2-type" evidence="13">
    <location>
        <begin position="358"/>
        <end position="385"/>
    </location>
</feature>
<evidence type="ECO:0000256" key="5">
    <source>
        <dbReference type="ARBA" id="ARBA00022771"/>
    </source>
</evidence>
<evidence type="ECO:0000256" key="12">
    <source>
        <dbReference type="SAM" id="Coils"/>
    </source>
</evidence>
<feature type="domain" description="C2H2-type" evidence="13">
    <location>
        <begin position="554"/>
        <end position="581"/>
    </location>
</feature>
<evidence type="ECO:0000256" key="2">
    <source>
        <dbReference type="ARBA" id="ARBA00006991"/>
    </source>
</evidence>
<dbReference type="FunFam" id="3.30.160.60:FF:001016">
    <property type="entry name" value="zinc finger protein 850-like"/>
    <property type="match status" value="1"/>
</dbReference>
<dbReference type="FunFam" id="3.30.160.60:FF:000100">
    <property type="entry name" value="Zinc finger 45-like"/>
    <property type="match status" value="2"/>
</dbReference>
<dbReference type="FunFam" id="3.30.160.60:FF:000733">
    <property type="entry name" value="Zinc finger protein 236 variant"/>
    <property type="match status" value="1"/>
</dbReference>
<reference evidence="14" key="1">
    <citation type="submission" date="2025-08" db="UniProtKB">
        <authorList>
            <consortium name="Ensembl"/>
        </authorList>
    </citation>
    <scope>IDENTIFICATION</scope>
</reference>
<feature type="domain" description="C2H2-type" evidence="13">
    <location>
        <begin position="470"/>
        <end position="497"/>
    </location>
</feature>
<accession>A0A3Q3FSA3</accession>
<dbReference type="FunFam" id="3.30.160.60:FF:000358">
    <property type="entry name" value="zinc finger protein 24"/>
    <property type="match status" value="1"/>
</dbReference>
<feature type="domain" description="C2H2-type" evidence="13">
    <location>
        <begin position="582"/>
        <end position="609"/>
    </location>
</feature>
<evidence type="ECO:0000256" key="4">
    <source>
        <dbReference type="ARBA" id="ARBA00022737"/>
    </source>
</evidence>
<evidence type="ECO:0000256" key="3">
    <source>
        <dbReference type="ARBA" id="ARBA00022723"/>
    </source>
</evidence>
<dbReference type="FunFam" id="3.30.160.60:FF:001954">
    <property type="entry name" value="Zinc finger protein 787"/>
    <property type="match status" value="1"/>
</dbReference>
<evidence type="ECO:0000256" key="10">
    <source>
        <dbReference type="ARBA" id="ARBA00023242"/>
    </source>
</evidence>
<name>A0A3Q3FSA3_9LABR</name>
<dbReference type="PANTHER" id="PTHR24399:SF54">
    <property type="entry name" value="GASTRULA ZINC FINGER PROTEIN XLCGF26.1-LIKE-RELATED"/>
    <property type="match status" value="1"/>
</dbReference>
<keyword evidence="3" id="KW-0479">Metal-binding</keyword>
<keyword evidence="4" id="KW-0677">Repeat</keyword>
<feature type="domain" description="C2H2-type" evidence="13">
    <location>
        <begin position="610"/>
        <end position="637"/>
    </location>
</feature>
<keyword evidence="7" id="KW-0805">Transcription regulation</keyword>
<feature type="domain" description="C2H2-type" evidence="13">
    <location>
        <begin position="414"/>
        <end position="441"/>
    </location>
</feature>
<dbReference type="PROSITE" id="PS00028">
    <property type="entry name" value="ZINC_FINGER_C2H2_1"/>
    <property type="match status" value="10"/>
</dbReference>
<keyword evidence="10" id="KW-0539">Nucleus</keyword>
<dbReference type="FunFam" id="3.30.160.60:FF:002343">
    <property type="entry name" value="Zinc finger protein 33A"/>
    <property type="match status" value="2"/>
</dbReference>
<evidence type="ECO:0000256" key="8">
    <source>
        <dbReference type="ARBA" id="ARBA00023125"/>
    </source>
</evidence>
<dbReference type="GeneTree" id="ENSGT01150000286936"/>
<dbReference type="PROSITE" id="PS50157">
    <property type="entry name" value="ZINC_FINGER_C2H2_2"/>
    <property type="match status" value="10"/>
</dbReference>
<evidence type="ECO:0000259" key="13">
    <source>
        <dbReference type="PROSITE" id="PS50157"/>
    </source>
</evidence>
<keyword evidence="12" id="KW-0175">Coiled coil</keyword>